<feature type="region of interest" description="Disordered" evidence="1">
    <location>
        <begin position="1238"/>
        <end position="1303"/>
    </location>
</feature>
<dbReference type="EMBL" id="FR823391">
    <property type="protein sequence ID" value="CBZ54539.1"/>
    <property type="molecule type" value="Genomic_DNA"/>
</dbReference>
<reference evidence="2" key="2">
    <citation type="submission" date="2011-03" db="EMBL/GenBank/DDBJ databases">
        <title>Comparative genomics and transcriptomics of Neospora caninum and Toxoplasma gondii.</title>
        <authorList>
            <person name="Reid A.J."/>
            <person name="Sohal A."/>
            <person name="Harris D."/>
            <person name="Quail M."/>
            <person name="Sanders M."/>
            <person name="Berriman M."/>
            <person name="Wastling J.M."/>
            <person name="Pain A."/>
        </authorList>
    </citation>
    <scope>NUCLEOTIDE SEQUENCE</scope>
    <source>
        <strain evidence="2">Liverpool</strain>
    </source>
</reference>
<feature type="region of interest" description="Disordered" evidence="1">
    <location>
        <begin position="695"/>
        <end position="794"/>
    </location>
</feature>
<dbReference type="OMA" id="CEAIFLG"/>
<feature type="compositionally biased region" description="Basic residues" evidence="1">
    <location>
        <begin position="1293"/>
        <end position="1303"/>
    </location>
</feature>
<feature type="compositionally biased region" description="Basic and acidic residues" evidence="1">
    <location>
        <begin position="136"/>
        <end position="147"/>
    </location>
</feature>
<dbReference type="Proteomes" id="UP000007494">
    <property type="component" value="Chromosome X"/>
</dbReference>
<feature type="region of interest" description="Disordered" evidence="1">
    <location>
        <begin position="415"/>
        <end position="502"/>
    </location>
</feature>
<feature type="compositionally biased region" description="Gly residues" evidence="1">
    <location>
        <begin position="1101"/>
        <end position="1110"/>
    </location>
</feature>
<feature type="region of interest" description="Disordered" evidence="1">
    <location>
        <begin position="529"/>
        <end position="636"/>
    </location>
</feature>
<reference evidence="3" key="4">
    <citation type="journal article" date="2015" name="PLoS ONE">
        <title>Comprehensive Evaluation of Toxoplasma gondii VEG and Neospora caninum LIV Genomes with Tachyzoite Stage Transcriptome and Proteome Defines Novel Transcript Features.</title>
        <authorList>
            <person name="Ramaprasad A."/>
            <person name="Mourier T."/>
            <person name="Naeem R."/>
            <person name="Malas T.B."/>
            <person name="Moussa E."/>
            <person name="Panigrahi A."/>
            <person name="Vermont S.J."/>
            <person name="Otto T.D."/>
            <person name="Wastling J."/>
            <person name="Pain A."/>
        </authorList>
    </citation>
    <scope>NUCLEOTIDE SEQUENCE</scope>
    <source>
        <strain evidence="3">Liverpool</strain>
    </source>
</reference>
<feature type="region of interest" description="Disordered" evidence="1">
    <location>
        <begin position="1"/>
        <end position="245"/>
    </location>
</feature>
<feature type="compositionally biased region" description="Low complexity" evidence="1">
    <location>
        <begin position="1261"/>
        <end position="1270"/>
    </location>
</feature>
<feature type="compositionally biased region" description="Basic and acidic residues" evidence="1">
    <location>
        <begin position="619"/>
        <end position="636"/>
    </location>
</feature>
<dbReference type="InParanoid" id="F0VKD8"/>
<feature type="compositionally biased region" description="Basic and acidic residues" evidence="1">
    <location>
        <begin position="839"/>
        <end position="855"/>
    </location>
</feature>
<dbReference type="GeneID" id="13442470"/>
<feature type="compositionally biased region" description="Low complexity" evidence="1">
    <location>
        <begin position="64"/>
        <end position="91"/>
    </location>
</feature>
<feature type="compositionally biased region" description="Basic residues" evidence="1">
    <location>
        <begin position="44"/>
        <end position="63"/>
    </location>
</feature>
<gene>
    <name evidence="3" type="ORF">BN1204_049680</name>
    <name evidence="2" type="ORF">NCLIV_049680</name>
</gene>
<feature type="compositionally biased region" description="Basic and acidic residues" evidence="1">
    <location>
        <begin position="558"/>
        <end position="574"/>
    </location>
</feature>
<name>F0VKD8_NEOCL</name>
<feature type="compositionally biased region" description="Basic and acidic residues" evidence="1">
    <location>
        <begin position="448"/>
        <end position="461"/>
    </location>
</feature>
<evidence type="ECO:0000313" key="4">
    <source>
        <dbReference type="Proteomes" id="UP000007494"/>
    </source>
</evidence>
<evidence type="ECO:0000313" key="2">
    <source>
        <dbReference type="EMBL" id="CBZ54539.1"/>
    </source>
</evidence>
<proteinExistence type="predicted"/>
<feature type="compositionally biased region" description="Polar residues" evidence="1">
    <location>
        <begin position="700"/>
        <end position="718"/>
    </location>
</feature>
<feature type="compositionally biased region" description="Low complexity" evidence="1">
    <location>
        <begin position="155"/>
        <end position="175"/>
    </location>
</feature>
<dbReference type="eggNOG" id="ENOG502RSVR">
    <property type="taxonomic scope" value="Eukaryota"/>
</dbReference>
<feature type="region of interest" description="Disordered" evidence="1">
    <location>
        <begin position="1086"/>
        <end position="1111"/>
    </location>
</feature>
<feature type="region of interest" description="Disordered" evidence="1">
    <location>
        <begin position="823"/>
        <end position="860"/>
    </location>
</feature>
<accession>F0VKD8</accession>
<protein>
    <submittedName>
        <fullName evidence="2">Uncharacterized protein</fullName>
    </submittedName>
</protein>
<feature type="compositionally biased region" description="Basic and acidic residues" evidence="1">
    <location>
        <begin position="1"/>
        <end position="26"/>
    </location>
</feature>
<reference evidence="2" key="1">
    <citation type="submission" date="2011-02" db="EMBL/GenBank/DDBJ databases">
        <authorList>
            <person name="Aslett M."/>
        </authorList>
    </citation>
    <scope>NUCLEOTIDE SEQUENCE</scope>
    <source>
        <strain evidence="2">Liverpool</strain>
    </source>
</reference>
<organism evidence="2 4">
    <name type="scientific">Neospora caninum (strain Liverpool)</name>
    <dbReference type="NCBI Taxonomy" id="572307"/>
    <lineage>
        <taxon>Eukaryota</taxon>
        <taxon>Sar</taxon>
        <taxon>Alveolata</taxon>
        <taxon>Apicomplexa</taxon>
        <taxon>Conoidasida</taxon>
        <taxon>Coccidia</taxon>
        <taxon>Eucoccidiorida</taxon>
        <taxon>Eimeriorina</taxon>
        <taxon>Sarcocystidae</taxon>
        <taxon>Neospora</taxon>
    </lineage>
</organism>
<dbReference type="VEuPathDB" id="ToxoDB:NCLIV_049680"/>
<feature type="compositionally biased region" description="Basic and acidic residues" evidence="1">
    <location>
        <begin position="753"/>
        <end position="772"/>
    </location>
</feature>
<evidence type="ECO:0000313" key="3">
    <source>
        <dbReference type="EMBL" id="CEL69252.1"/>
    </source>
</evidence>
<feature type="compositionally biased region" description="Basic and acidic residues" evidence="1">
    <location>
        <begin position="532"/>
        <end position="541"/>
    </location>
</feature>
<dbReference type="RefSeq" id="XP_003884569.1">
    <property type="nucleotide sequence ID" value="XM_003884520.1"/>
</dbReference>
<dbReference type="OrthoDB" id="333756at2759"/>
<feature type="compositionally biased region" description="Basic and acidic residues" evidence="1">
    <location>
        <begin position="421"/>
        <end position="431"/>
    </location>
</feature>
<feature type="compositionally biased region" description="Polar residues" evidence="1">
    <location>
        <begin position="546"/>
        <end position="555"/>
    </location>
</feature>
<sequence length="1303" mass="138668">MPDEPLDRPEAEARLDERPVSRRQSEDSSAGPDGDTVSPLSARGRGRCHSGGRRQKSSPRKRPVSCAFPSSSSPSSSPSLSSFPSSLVSASGAEASPHPLSPEPRRVRRSKQVGTSPSPLALENDAKSQLISPGERAGDAAAHEGGRRWPKRQKPSSSSAFAPLASGGPTALAAGKGRRSRSGRGAEPHGEEAGEGGGDTGGSAKDGETEETPADRARREKKVSRAPASASSARRRPASTPVCSSPGSFFEERELLDRTYHPRACDAPWYHARWPSGAPLPPCFSSSEKAKEAWEVFFAQWLSATFACRPGCEERGRSAGDGGLGPFAASESPFSDSGFLPLAARAGEHQDLAKERSRLECGECMREGAIRGRRLTPDAARVGATPSDIRSLFNCLLYGHPEGLFEQRGAGFGYARRKRRRTEDRAAEGGEGRWVSSVTCEPSWPAEVQKKLEGEHETKEDAEVDEGAQENADPQSLTPCRLFFSPAPPPPPAPRRRQPESLAVRNQRLYGARDGAELLQAYRHLAAAAEAGRTREAREDAPVDSSLRSSETNATGEPEGRQRSREERKRERSQEGPQKTAAEHQALAASLEAPQGKAEGRRDRGRNSSAAGEEPGGQEGKRETKQRLGDKGSSDSRRRWDMALQVLSKLKMGHSCEAIFLGLGDLSFVSRKKLFFRRHFDFRWTSKKKLAHAAGAVSGTPETSAGQPSAESLASGSTDGKGPGETPSGPLGSTGPQQNASAGVADATLKKSSGLEKQGRRGKGRKEEEKRAASSLPPAKRPKRAPGGGRGGEATESALWNVLADPDDSQSLFLTSWPSLSPHREDRDACVSGDSQISVERRGERADQAAEERDVGTAGDCGGMATQIGRQATAGPCSLPPRPYRPLCLLSLLQRSRAVRRARFLRYLLEQMEPSSPSLLHQLLLKGQLRVKCDHDSDRRVEFDRHVSWLLSRLPGDPQVLRYAWWGRGGSPGLQRGLQISQRRGDLALQWIAFPPLNSPPSLYPTSTGNAGLARSLSWGCAPTPAQTADRRVGLQTRDELRDSLGDASAVGAAVAAAAAGALNGSAPGARWGGGLLPGSTVDPRIRSASGALGDREGTETGKGGTGSGTSGAAALGSATAVGPFATGLQGGGAVLGASQRQLLSLFRRVCPADILYRGLATGSVSLSWPTATELQVLRLPELLLDQQVMRLGDAFVWSFEGWVSNLVAVAPFLCVYTPHRRTQIGIKKRLGVRQLPNALLTKGSPPPADFDEANHGAIGSRLPSTASSLSPPPAFPDAGGSSSARDHGAGPGRKRERKGREK</sequence>
<reference evidence="4" key="3">
    <citation type="journal article" date="2012" name="PLoS Pathog.">
        <title>Comparative genomics of the apicomplexan parasites Toxoplasma gondii and Neospora caninum: Coccidia differing in host range and transmission strategy.</title>
        <authorList>
            <person name="Reid A.J."/>
            <person name="Vermont S.J."/>
            <person name="Cotton J.A."/>
            <person name="Harris D."/>
            <person name="Hill-Cawthorne G.A."/>
            <person name="Konen-Waisman S."/>
            <person name="Latham S.M."/>
            <person name="Mourier T."/>
            <person name="Norton R."/>
            <person name="Quail M.A."/>
            <person name="Sanders M."/>
            <person name="Shanmugam D."/>
            <person name="Sohal A."/>
            <person name="Wasmuth J.D."/>
            <person name="Brunk B."/>
            <person name="Grigg M.E."/>
            <person name="Howard J.C."/>
            <person name="Parkinson J."/>
            <person name="Roos D.S."/>
            <person name="Trees A.J."/>
            <person name="Berriman M."/>
            <person name="Pain A."/>
            <person name="Wastling J.M."/>
        </authorList>
    </citation>
    <scope>NUCLEOTIDE SEQUENCE [LARGE SCALE GENOMIC DNA]</scope>
    <source>
        <strain evidence="4">Liverpool</strain>
    </source>
</reference>
<dbReference type="EMBL" id="LN714485">
    <property type="protein sequence ID" value="CEL69252.1"/>
    <property type="molecule type" value="Genomic_DNA"/>
</dbReference>
<evidence type="ECO:0000256" key="1">
    <source>
        <dbReference type="SAM" id="MobiDB-lite"/>
    </source>
</evidence>
<keyword evidence="4" id="KW-1185">Reference proteome</keyword>